<gene>
    <name evidence="1" type="ORF">EL17_05985</name>
</gene>
<accession>A0A074L5V8</accession>
<dbReference type="AlphaFoldDB" id="A0A074L5V8"/>
<proteinExistence type="predicted"/>
<comment type="caution">
    <text evidence="1">The sequence shown here is derived from an EMBL/GenBank/DDBJ whole genome shotgun (WGS) entry which is preliminary data.</text>
</comment>
<evidence type="ECO:0000313" key="1">
    <source>
        <dbReference type="EMBL" id="KEO75208.1"/>
    </source>
</evidence>
<dbReference type="RefSeq" id="WP_035071900.1">
    <property type="nucleotide sequence ID" value="NZ_JMIH01000014.1"/>
</dbReference>
<keyword evidence="2" id="KW-1185">Reference proteome</keyword>
<dbReference type="EMBL" id="JMIH01000014">
    <property type="protein sequence ID" value="KEO75208.1"/>
    <property type="molecule type" value="Genomic_DNA"/>
</dbReference>
<name>A0A074L5V8_9BACT</name>
<reference evidence="1 2" key="1">
    <citation type="submission" date="2014-04" db="EMBL/GenBank/DDBJ databases">
        <title>Characterization and application of a salt tolerant electro-active bacterium.</title>
        <authorList>
            <person name="Yang L."/>
            <person name="Wei S."/>
            <person name="Tay Q.X.M."/>
        </authorList>
    </citation>
    <scope>NUCLEOTIDE SEQUENCE [LARGE SCALE GENOMIC DNA]</scope>
    <source>
        <strain evidence="1 2">LY1</strain>
    </source>
</reference>
<protein>
    <submittedName>
        <fullName evidence="1">Uncharacterized protein</fullName>
    </submittedName>
</protein>
<evidence type="ECO:0000313" key="2">
    <source>
        <dbReference type="Proteomes" id="UP000027821"/>
    </source>
</evidence>
<organism evidence="1 2">
    <name type="scientific">Anditalea andensis</name>
    <dbReference type="NCBI Taxonomy" id="1048983"/>
    <lineage>
        <taxon>Bacteria</taxon>
        <taxon>Pseudomonadati</taxon>
        <taxon>Bacteroidota</taxon>
        <taxon>Cytophagia</taxon>
        <taxon>Cytophagales</taxon>
        <taxon>Cytophagaceae</taxon>
        <taxon>Anditalea</taxon>
    </lineage>
</organism>
<dbReference type="Proteomes" id="UP000027821">
    <property type="component" value="Unassembled WGS sequence"/>
</dbReference>
<dbReference type="STRING" id="1048983.EL17_05985"/>
<sequence length="62" mass="7181">MLIYYQRKGYAEGLLIPISEDMFALENSETFRLRFVRDGDESASKLIGIYSDGRTDESIRDK</sequence>
<dbReference type="OrthoDB" id="738883at2"/>